<dbReference type="Pfam" id="PF24681">
    <property type="entry name" value="Kelch_KLHDC2_KLHL20_DRC7"/>
    <property type="match status" value="1"/>
</dbReference>
<accession>A0A066VDZ6</accession>
<dbReference type="STRING" id="1037660.A0A066VDZ6"/>
<name>A0A066VDZ6_TILAU</name>
<dbReference type="Proteomes" id="UP000027361">
    <property type="component" value="Unassembled WGS sequence"/>
</dbReference>
<dbReference type="SUPFAM" id="SSF117281">
    <property type="entry name" value="Kelch motif"/>
    <property type="match status" value="1"/>
</dbReference>
<dbReference type="FunCoup" id="A0A066VDZ6">
    <property type="interactions" value="95"/>
</dbReference>
<dbReference type="GeneID" id="25262167"/>
<dbReference type="GO" id="GO:0005829">
    <property type="term" value="C:cytosol"/>
    <property type="evidence" value="ECO:0007669"/>
    <property type="project" value="TreeGrafter"/>
</dbReference>
<proteinExistence type="predicted"/>
<evidence type="ECO:0000256" key="2">
    <source>
        <dbReference type="ARBA" id="ARBA00022737"/>
    </source>
</evidence>
<dbReference type="InParanoid" id="A0A066VDZ6"/>
<dbReference type="InterPro" id="IPR011333">
    <property type="entry name" value="SKP1/BTB/POZ_sf"/>
</dbReference>
<evidence type="ECO:0000313" key="3">
    <source>
        <dbReference type="EMBL" id="KDN36979.1"/>
    </source>
</evidence>
<sequence length="612" mass="67767">LADVATSFKACKGDVPPPLVVRTSASGGPRIYLFGGRLVTTRCMTNDLYELDIDTVTWRKVKPGQLNPDDARYFHSADLWDGKLIICSGMGYPRRSDSSDGLSVLDEVIALDLATLTWDLDFAAAPSTSTAAVTASSSAADMRPLPRYAHLSSTTSDHLVILGGQDIDNKYVEQIAVFSLRQRCWVRCDRLNSQCGSYRSLAVSGAWCIQDESGREQRAGEGLTPITRPCWMPSPAAAEATAAAKAQARATEAELMPIYVYSNYNFADVKRELERIQYSRSASDEALSLATEDLSPQMVGVSLPPGLRFPNGFVLGSHLIISGTYLANTSQTFSIWALHLPTLTWSRMDGGSVLAHGSWNRAILWPKENRLLVLGNRERDLVADYNHRQTNWDHIALLELEPWGIYQPPPFNFHWRAATLGLEKLGDFEIVCSDGTKLGVNRAVLERRWAWFKRALQDYRKRASDAAQSQATKDGVSVPTYIIGDDGGKIKADIRITPRQLFLPEPSPVVVALLEFFHTQTICTSLQRHPSMLATLLIIAAMYEIPGLTLWTNHAIHQCLTRELSPSTKTLTQVEPTVLPAEERHRLAILLYEAASLCGRASLQVRALRVVM</sequence>
<keyword evidence="2" id="KW-0677">Repeat</keyword>
<dbReference type="GO" id="GO:0005739">
    <property type="term" value="C:mitochondrion"/>
    <property type="evidence" value="ECO:0007669"/>
    <property type="project" value="TreeGrafter"/>
</dbReference>
<keyword evidence="1" id="KW-0880">Kelch repeat</keyword>
<organism evidence="3 4">
    <name type="scientific">Tilletiaria anomala (strain ATCC 24038 / CBS 436.72 / UBC 951)</name>
    <dbReference type="NCBI Taxonomy" id="1037660"/>
    <lineage>
        <taxon>Eukaryota</taxon>
        <taxon>Fungi</taxon>
        <taxon>Dikarya</taxon>
        <taxon>Basidiomycota</taxon>
        <taxon>Ustilaginomycotina</taxon>
        <taxon>Exobasidiomycetes</taxon>
        <taxon>Georgefischeriales</taxon>
        <taxon>Tilletiariaceae</taxon>
        <taxon>Tilletiaria</taxon>
    </lineage>
</organism>
<evidence type="ECO:0008006" key="5">
    <source>
        <dbReference type="Google" id="ProtNLM"/>
    </source>
</evidence>
<dbReference type="HOGENOM" id="CLU_005349_2_1_1"/>
<dbReference type="Gene3D" id="3.30.710.10">
    <property type="entry name" value="Potassium Channel Kv1.1, Chain A"/>
    <property type="match status" value="1"/>
</dbReference>
<dbReference type="PANTHER" id="PTHR43503:SF2">
    <property type="entry name" value="NEGATIVE REGULATOR OF SPORULATION MDS3-RELATED"/>
    <property type="match status" value="1"/>
</dbReference>
<dbReference type="AlphaFoldDB" id="A0A066VDZ6"/>
<comment type="caution">
    <text evidence="3">The sequence shown here is derived from an EMBL/GenBank/DDBJ whole genome shotgun (WGS) entry which is preliminary data.</text>
</comment>
<dbReference type="InterPro" id="IPR015915">
    <property type="entry name" value="Kelch-typ_b-propeller"/>
</dbReference>
<evidence type="ECO:0000313" key="4">
    <source>
        <dbReference type="Proteomes" id="UP000027361"/>
    </source>
</evidence>
<dbReference type="PANTHER" id="PTHR43503">
    <property type="entry name" value="MCG48959-RELATED"/>
    <property type="match status" value="1"/>
</dbReference>
<dbReference type="GO" id="GO:0045454">
    <property type="term" value="P:cell redox homeostasis"/>
    <property type="evidence" value="ECO:0007669"/>
    <property type="project" value="TreeGrafter"/>
</dbReference>
<dbReference type="EMBL" id="JMSN01000152">
    <property type="protein sequence ID" value="KDN36979.1"/>
    <property type="molecule type" value="Genomic_DNA"/>
</dbReference>
<keyword evidence="4" id="KW-1185">Reference proteome</keyword>
<dbReference type="OrthoDB" id="10001928at2759"/>
<dbReference type="OMA" id="CPMLIYS"/>
<evidence type="ECO:0000256" key="1">
    <source>
        <dbReference type="ARBA" id="ARBA00022441"/>
    </source>
</evidence>
<dbReference type="Gene3D" id="2.120.10.80">
    <property type="entry name" value="Kelch-type beta propeller"/>
    <property type="match status" value="1"/>
</dbReference>
<feature type="non-terminal residue" evidence="3">
    <location>
        <position position="612"/>
    </location>
</feature>
<reference evidence="3 4" key="1">
    <citation type="submission" date="2014-05" db="EMBL/GenBank/DDBJ databases">
        <title>Draft genome sequence of a rare smut relative, Tilletiaria anomala UBC 951.</title>
        <authorList>
            <consortium name="DOE Joint Genome Institute"/>
            <person name="Toome M."/>
            <person name="Kuo A."/>
            <person name="Henrissat B."/>
            <person name="Lipzen A."/>
            <person name="Tritt A."/>
            <person name="Yoshinaga Y."/>
            <person name="Zane M."/>
            <person name="Barry K."/>
            <person name="Grigoriev I.V."/>
            <person name="Spatafora J.W."/>
            <person name="Aimea M.C."/>
        </authorList>
    </citation>
    <scope>NUCLEOTIDE SEQUENCE [LARGE SCALE GENOMIC DNA]</scope>
    <source>
        <strain evidence="3 4">UBC 951</strain>
    </source>
</reference>
<gene>
    <name evidence="3" type="ORF">K437DRAFT_217549</name>
</gene>
<protein>
    <recommendedName>
        <fullName evidence="5">Galactose oxidase</fullName>
    </recommendedName>
</protein>
<feature type="non-terminal residue" evidence="3">
    <location>
        <position position="1"/>
    </location>
</feature>
<dbReference type="RefSeq" id="XP_013240219.1">
    <property type="nucleotide sequence ID" value="XM_013384765.1"/>
</dbReference>